<evidence type="ECO:0000313" key="3">
    <source>
        <dbReference type="EMBL" id="ESA43274.1"/>
    </source>
</evidence>
<name>U9W4V0_NEUCR</name>
<feature type="compositionally biased region" description="Basic and acidic residues" evidence="1">
    <location>
        <begin position="1"/>
        <end position="21"/>
    </location>
</feature>
<protein>
    <submittedName>
        <fullName evidence="3">Uncharacterized protein</fullName>
    </submittedName>
</protein>
<dbReference type="Proteomes" id="UP000001805">
    <property type="component" value="Chromosome 3, Linkage Group III"/>
</dbReference>
<reference evidence="3 4" key="1">
    <citation type="journal article" date="2003" name="Nature">
        <title>The genome sequence of the filamentous fungus Neurospora crassa.</title>
        <authorList>
            <person name="Galagan J.E."/>
            <person name="Calvo S.E."/>
            <person name="Borkovich K.A."/>
            <person name="Selker E.U."/>
            <person name="Read N.D."/>
            <person name="Jaffe D."/>
            <person name="FitzHugh W."/>
            <person name="Ma L.J."/>
            <person name="Smirnov S."/>
            <person name="Purcell S."/>
            <person name="Rehman B."/>
            <person name="Elkins T."/>
            <person name="Engels R."/>
            <person name="Wang S."/>
            <person name="Nielsen C.B."/>
            <person name="Butler J."/>
            <person name="Endrizzi M."/>
            <person name="Qui D."/>
            <person name="Ianakiev P."/>
            <person name="Bell-Pedersen D."/>
            <person name="Nelson M.A."/>
            <person name="Werner-Washburne M."/>
            <person name="Selitrennikoff C.P."/>
            <person name="Kinsey J.A."/>
            <person name="Braun E.L."/>
            <person name="Zelter A."/>
            <person name="Schulte U."/>
            <person name="Kothe G.O."/>
            <person name="Jedd G."/>
            <person name="Mewes W."/>
            <person name="Staben C."/>
            <person name="Marcotte E."/>
            <person name="Greenberg D."/>
            <person name="Roy A."/>
            <person name="Foley K."/>
            <person name="Naylor J."/>
            <person name="Stange-Thomann N."/>
            <person name="Barrett R."/>
            <person name="Gnerre S."/>
            <person name="Kamal M."/>
            <person name="Kamvysselis M."/>
            <person name="Mauceli E."/>
            <person name="Bielke C."/>
            <person name="Rudd S."/>
            <person name="Frishman D."/>
            <person name="Krystofova S."/>
            <person name="Rasmussen C."/>
            <person name="Metzenberg R.L."/>
            <person name="Perkins D.D."/>
            <person name="Kroken S."/>
            <person name="Cogoni C."/>
            <person name="Macino G."/>
            <person name="Catcheside D."/>
            <person name="Li W."/>
            <person name="Pratt R.J."/>
            <person name="Osmani S.A."/>
            <person name="DeSouza C.P."/>
            <person name="Glass L."/>
            <person name="Orbach M.J."/>
            <person name="Berglund J.A."/>
            <person name="Voelker R."/>
            <person name="Yarden O."/>
            <person name="Plamann M."/>
            <person name="Seiler S."/>
            <person name="Dunlap J."/>
            <person name="Radford A."/>
            <person name="Aramayo R."/>
            <person name="Natvig D.O."/>
            <person name="Alex L.A."/>
            <person name="Mannhaupt G."/>
            <person name="Ebbole D.J."/>
            <person name="Freitag M."/>
            <person name="Paulsen I."/>
            <person name="Sachs M.S."/>
            <person name="Lander E.S."/>
            <person name="Nusbaum C."/>
            <person name="Birren B."/>
        </authorList>
    </citation>
    <scope>NUCLEOTIDE SEQUENCE [LARGE SCALE GENOMIC DNA]</scope>
    <source>
        <strain evidence="4">ATCC 24698 / 74-OR23-1A / CBS 708.71 / DSM 1257 / FGSC 987</strain>
    </source>
</reference>
<accession>U9W4V0</accession>
<feature type="transmembrane region" description="Helical" evidence="2">
    <location>
        <begin position="53"/>
        <end position="71"/>
    </location>
</feature>
<evidence type="ECO:0000256" key="2">
    <source>
        <dbReference type="SAM" id="Phobius"/>
    </source>
</evidence>
<dbReference type="InParanoid" id="U9W4V0"/>
<keyword evidence="2" id="KW-1133">Transmembrane helix</keyword>
<dbReference type="EMBL" id="CM002238">
    <property type="protein sequence ID" value="ESA43274.1"/>
    <property type="molecule type" value="Genomic_DNA"/>
</dbReference>
<sequence length="164" mass="18532">MIPGEDRLRSIPHLDRADPVHYKPHVNPAGNPVHYKLETTPPMSMLERPPRRACVSNTLVLVIASAPWIGWLGPRILDMMEFGQLEMPRSRKAQHRYPRLPNSPARHSPDVRRLCPVILANYKSVLVLCVSYTYRHLLICCCSSSLSVFLTSVTSVLPDLLLVC</sequence>
<dbReference type="KEGG" id="ncr:NCU16661"/>
<proteinExistence type="predicted"/>
<dbReference type="AlphaFoldDB" id="U9W4V0"/>
<keyword evidence="2" id="KW-0472">Membrane</keyword>
<feature type="region of interest" description="Disordered" evidence="1">
    <location>
        <begin position="1"/>
        <end position="33"/>
    </location>
</feature>
<evidence type="ECO:0000313" key="4">
    <source>
        <dbReference type="Proteomes" id="UP000001805"/>
    </source>
</evidence>
<keyword evidence="2" id="KW-0812">Transmembrane</keyword>
<gene>
    <name evidence="3" type="ORF">NCU16661</name>
</gene>
<dbReference type="VEuPathDB" id="FungiDB:NCU16661"/>
<evidence type="ECO:0000256" key="1">
    <source>
        <dbReference type="SAM" id="MobiDB-lite"/>
    </source>
</evidence>
<dbReference type="GeneID" id="23569582"/>
<keyword evidence="4" id="KW-1185">Reference proteome</keyword>
<dbReference type="RefSeq" id="XP_011394044.1">
    <property type="nucleotide sequence ID" value="XM_011395742.1"/>
</dbReference>
<organism evidence="3 4">
    <name type="scientific">Neurospora crassa (strain ATCC 24698 / 74-OR23-1A / CBS 708.71 / DSM 1257 / FGSC 987)</name>
    <dbReference type="NCBI Taxonomy" id="367110"/>
    <lineage>
        <taxon>Eukaryota</taxon>
        <taxon>Fungi</taxon>
        <taxon>Dikarya</taxon>
        <taxon>Ascomycota</taxon>
        <taxon>Pezizomycotina</taxon>
        <taxon>Sordariomycetes</taxon>
        <taxon>Sordariomycetidae</taxon>
        <taxon>Sordariales</taxon>
        <taxon>Sordariaceae</taxon>
        <taxon>Neurospora</taxon>
    </lineage>
</organism>